<dbReference type="InterPro" id="IPR035940">
    <property type="entry name" value="CAP_sf"/>
</dbReference>
<dbReference type="EMBL" id="CAJGYM010000009">
    <property type="protein sequence ID" value="CAD6188663.1"/>
    <property type="molecule type" value="Genomic_DNA"/>
</dbReference>
<dbReference type="SMART" id="SM00198">
    <property type="entry name" value="SCP"/>
    <property type="match status" value="1"/>
</dbReference>
<dbReference type="Gene3D" id="3.40.33.10">
    <property type="entry name" value="CAP"/>
    <property type="match status" value="1"/>
</dbReference>
<reference evidence="2" key="1">
    <citation type="submission" date="2020-10" db="EMBL/GenBank/DDBJ databases">
        <authorList>
            <person name="Kikuchi T."/>
        </authorList>
    </citation>
    <scope>NUCLEOTIDE SEQUENCE</scope>
    <source>
        <strain evidence="2">NKZ352</strain>
    </source>
</reference>
<name>A0A8S1H0C5_9PELO</name>
<proteinExistence type="predicted"/>
<comment type="caution">
    <text evidence="2">The sequence shown here is derived from an EMBL/GenBank/DDBJ whole genome shotgun (WGS) entry which is preliminary data.</text>
</comment>
<protein>
    <recommendedName>
        <fullName evidence="1">SCP domain-containing protein</fullName>
    </recommendedName>
</protein>
<evidence type="ECO:0000313" key="3">
    <source>
        <dbReference type="Proteomes" id="UP000835052"/>
    </source>
</evidence>
<dbReference type="AlphaFoldDB" id="A0A8S1H0C5"/>
<dbReference type="OrthoDB" id="337038at2759"/>
<dbReference type="InterPro" id="IPR014044">
    <property type="entry name" value="CAP_dom"/>
</dbReference>
<evidence type="ECO:0000313" key="2">
    <source>
        <dbReference type="EMBL" id="CAD6188663.1"/>
    </source>
</evidence>
<dbReference type="SUPFAM" id="SSF55797">
    <property type="entry name" value="PR-1-like"/>
    <property type="match status" value="1"/>
</dbReference>
<dbReference type="Proteomes" id="UP000835052">
    <property type="component" value="Unassembled WGS sequence"/>
</dbReference>
<feature type="domain" description="SCP" evidence="1">
    <location>
        <begin position="75"/>
        <end position="210"/>
    </location>
</feature>
<gene>
    <name evidence="2" type="ORF">CAUJ_LOCUS4582</name>
</gene>
<sequence length="229" mass="25359">MGMKEMENELMENEPEGYSYLWLASGSHLVTPPNVFIPDSPDSPILTPKRRQINSEKEGTSFRLAKAECIRARLASPHFFVSAEARGKRTTHLFLRYSDELEEMAQAWAEKLARQAHISYSELSGVGENITFFPSDVDADSVVEHWYVEHEKVRVRNPGMAIGIGRAVVGASDSDGDSSLENSTPDSRKLAADGDQVVVAFYRPSGNNNRAGQFAVNVLKPSCPTKSHF</sequence>
<accession>A0A8S1H0C5</accession>
<keyword evidence="3" id="KW-1185">Reference proteome</keyword>
<evidence type="ECO:0000259" key="1">
    <source>
        <dbReference type="SMART" id="SM00198"/>
    </source>
</evidence>
<organism evidence="2 3">
    <name type="scientific">Caenorhabditis auriculariae</name>
    <dbReference type="NCBI Taxonomy" id="2777116"/>
    <lineage>
        <taxon>Eukaryota</taxon>
        <taxon>Metazoa</taxon>
        <taxon>Ecdysozoa</taxon>
        <taxon>Nematoda</taxon>
        <taxon>Chromadorea</taxon>
        <taxon>Rhabditida</taxon>
        <taxon>Rhabditina</taxon>
        <taxon>Rhabditomorpha</taxon>
        <taxon>Rhabditoidea</taxon>
        <taxon>Rhabditidae</taxon>
        <taxon>Peloderinae</taxon>
        <taxon>Caenorhabditis</taxon>
    </lineage>
</organism>